<dbReference type="InterPro" id="IPR026870">
    <property type="entry name" value="Zinc_ribbon_dom"/>
</dbReference>
<dbReference type="EMBL" id="BSOW01000018">
    <property type="protein sequence ID" value="GLR88211.1"/>
    <property type="molecule type" value="Genomic_DNA"/>
</dbReference>
<dbReference type="Pfam" id="PF00211">
    <property type="entry name" value="Guanylate_cyc"/>
    <property type="match status" value="1"/>
</dbReference>
<keyword evidence="2" id="KW-0067">ATP-binding</keyword>
<sequence length="977" mass="105141">MTGFCTECGTPLGEGVKFCGACGTRVTQAKQVTVRLALGERRSMTVLFADLVGSTQMIDGRDPEELLDGLAAYRMAIRETVDGFGGFILHHLGDGVVVCFGYPIANEDAAERAVRAGLAIVDKVAQLAPAVAGSPLQVRVGIATGVIVGQGNAATARIEDNFTGAALNVAARLQSLAAPGEVIMAQSTARLVEGMFEARALGPQTLKGFAEPIAAFVPTGIRAGRSRFERRLEIARAPLINRHVERDALRRLFDAACGGAAQFINLVGEAGIGKSRLAHVLDETAPDAAFQTVNLQCNAALANTVLHPHIDLLQRQCGIAAHDEDGVRLQKLRAYLAGRPATDPNAPALLASLLGIAGEDVPPVRMSPPEQRARTLAILQELMVAQAREKPLVVVYEDLHWADPTSLDFLSGFVEANPAAPLMMIATTRPGSRLEWAERGTVTTLAVERLTADDSSRFAEAIGHDLGLSPTDVSRIVAKTDGVPLFVEEMTRMMLESPERIRRGDLPETLSDLLTERLDRLGPARRVIQVCAVIGREFAPALLAAMMEQPLEELNEPLQAILASGLVGQGPGENLSFKHALIQDSAYASLLARPRRELHERVAQRLISDFTEIAEREPELVARHLTLGGKPHAAAGWWLRAGGAAIGRGSAQEAAALLQAGLDALADQPDDEARRREELGLLAVLGPAQMVMKGPGSPDFGAVQRRAYDTCRALPDAPSLFRITYGLALYHWGKAEFATALPLALDAMKADDPSEEHRLAAGNMNGMIRLHLGDAMEARNRLGETVGLYRPERHAPLYPHYMMDFGVFGRFYLGIACAMTSAGDVGATHARDAVQLAEALGQPHSRGFSMLANFIVAMLRSDVATARDWATRCRPFCVEMGFPEFVAFADVALGWADIQDGAVESGLARLDEGIATWKATGFETWQTWFGALRAQALVKLGRHDEARAEVAEQERRAVQNGERLFAQYLADAVPSPP</sequence>
<reference evidence="5" key="1">
    <citation type="journal article" date="2019" name="Int. J. Syst. Evol. Microbiol.">
        <title>The Global Catalogue of Microorganisms (GCM) 10K type strain sequencing project: providing services to taxonomists for standard genome sequencing and annotation.</title>
        <authorList>
            <consortium name="The Broad Institute Genomics Platform"/>
            <consortium name="The Broad Institute Genome Sequencing Center for Infectious Disease"/>
            <person name="Wu L."/>
            <person name="Ma J."/>
        </authorList>
    </citation>
    <scope>NUCLEOTIDE SEQUENCE [LARGE SCALE GENOMIC DNA]</scope>
    <source>
        <strain evidence="5">NBRC 102520</strain>
    </source>
</reference>
<protein>
    <submittedName>
        <fullName evidence="4">Adenylate cyclase</fullName>
    </submittedName>
</protein>
<evidence type="ECO:0000313" key="4">
    <source>
        <dbReference type="EMBL" id="GLR88211.1"/>
    </source>
</evidence>
<dbReference type="InterPro" id="IPR027417">
    <property type="entry name" value="P-loop_NTPase"/>
</dbReference>
<proteinExistence type="predicted"/>
<evidence type="ECO:0000259" key="3">
    <source>
        <dbReference type="PROSITE" id="PS50125"/>
    </source>
</evidence>
<dbReference type="RefSeq" id="WP_284269478.1">
    <property type="nucleotide sequence ID" value="NZ_BSOW01000018.1"/>
</dbReference>
<dbReference type="PANTHER" id="PTHR16305:SF28">
    <property type="entry name" value="GUANYLATE CYCLASE DOMAIN-CONTAINING PROTEIN"/>
    <property type="match status" value="1"/>
</dbReference>
<evidence type="ECO:0000256" key="2">
    <source>
        <dbReference type="ARBA" id="ARBA00022840"/>
    </source>
</evidence>
<dbReference type="Gene3D" id="3.30.70.1230">
    <property type="entry name" value="Nucleotide cyclase"/>
    <property type="match status" value="1"/>
</dbReference>
<dbReference type="Pfam" id="PF13240">
    <property type="entry name" value="Zn_Ribbon_1"/>
    <property type="match status" value="1"/>
</dbReference>
<feature type="domain" description="Guanylate cyclase" evidence="3">
    <location>
        <begin position="45"/>
        <end position="174"/>
    </location>
</feature>
<dbReference type="PANTHER" id="PTHR16305">
    <property type="entry name" value="TESTICULAR SOLUBLE ADENYLYL CYCLASE"/>
    <property type="match status" value="1"/>
</dbReference>
<dbReference type="PROSITE" id="PS50125">
    <property type="entry name" value="GUANYLATE_CYCLASE_2"/>
    <property type="match status" value="1"/>
</dbReference>
<gene>
    <name evidence="4" type="primary">cyaI3_2</name>
    <name evidence="4" type="ORF">GCM10007857_49230</name>
</gene>
<dbReference type="Pfam" id="PF13191">
    <property type="entry name" value="AAA_16"/>
    <property type="match status" value="1"/>
</dbReference>
<accession>A0ABQ6B324</accession>
<dbReference type="CDD" id="cd07302">
    <property type="entry name" value="CHD"/>
    <property type="match status" value="1"/>
</dbReference>
<evidence type="ECO:0000256" key="1">
    <source>
        <dbReference type="ARBA" id="ARBA00022741"/>
    </source>
</evidence>
<dbReference type="Proteomes" id="UP001156905">
    <property type="component" value="Unassembled WGS sequence"/>
</dbReference>
<dbReference type="InterPro" id="IPR029787">
    <property type="entry name" value="Nucleotide_cyclase"/>
</dbReference>
<dbReference type="SUPFAM" id="SSF55073">
    <property type="entry name" value="Nucleotide cyclase"/>
    <property type="match status" value="1"/>
</dbReference>
<keyword evidence="1" id="KW-0547">Nucleotide-binding</keyword>
<name>A0ABQ6B324_9BRAD</name>
<dbReference type="InterPro" id="IPR001054">
    <property type="entry name" value="A/G_cyclase"/>
</dbReference>
<dbReference type="SUPFAM" id="SSF52540">
    <property type="entry name" value="P-loop containing nucleoside triphosphate hydrolases"/>
    <property type="match status" value="1"/>
</dbReference>
<keyword evidence="5" id="KW-1185">Reference proteome</keyword>
<evidence type="ECO:0000313" key="5">
    <source>
        <dbReference type="Proteomes" id="UP001156905"/>
    </source>
</evidence>
<comment type="caution">
    <text evidence="4">The sequence shown here is derived from an EMBL/GenBank/DDBJ whole genome shotgun (WGS) entry which is preliminary data.</text>
</comment>
<organism evidence="4 5">
    <name type="scientific">Bradyrhizobium iriomotense</name>
    <dbReference type="NCBI Taxonomy" id="441950"/>
    <lineage>
        <taxon>Bacteria</taxon>
        <taxon>Pseudomonadati</taxon>
        <taxon>Pseudomonadota</taxon>
        <taxon>Alphaproteobacteria</taxon>
        <taxon>Hyphomicrobiales</taxon>
        <taxon>Nitrobacteraceae</taxon>
        <taxon>Bradyrhizobium</taxon>
    </lineage>
</organism>
<dbReference type="InterPro" id="IPR041664">
    <property type="entry name" value="AAA_16"/>
</dbReference>
<dbReference type="SMART" id="SM00044">
    <property type="entry name" value="CYCc"/>
    <property type="match status" value="1"/>
</dbReference>